<dbReference type="Pfam" id="PF14042">
    <property type="entry name" value="DUF4247"/>
    <property type="match status" value="1"/>
</dbReference>
<name>A0A917FWI8_9BACL</name>
<reference evidence="2" key="2">
    <citation type="submission" date="2020-09" db="EMBL/GenBank/DDBJ databases">
        <authorList>
            <person name="Sun Q."/>
            <person name="Zhou Y."/>
        </authorList>
    </citation>
    <scope>NUCLEOTIDE SEQUENCE</scope>
    <source>
        <strain evidence="2">CGMCC 1.12987</strain>
    </source>
</reference>
<feature type="region of interest" description="Disordered" evidence="1">
    <location>
        <begin position="159"/>
        <end position="243"/>
    </location>
</feature>
<feature type="compositionally biased region" description="Polar residues" evidence="1">
    <location>
        <begin position="194"/>
        <end position="205"/>
    </location>
</feature>
<evidence type="ECO:0000256" key="1">
    <source>
        <dbReference type="SAM" id="MobiDB-lite"/>
    </source>
</evidence>
<keyword evidence="3" id="KW-1185">Reference proteome</keyword>
<evidence type="ECO:0000313" key="3">
    <source>
        <dbReference type="Proteomes" id="UP000644756"/>
    </source>
</evidence>
<evidence type="ECO:0008006" key="4">
    <source>
        <dbReference type="Google" id="ProtNLM"/>
    </source>
</evidence>
<dbReference type="Proteomes" id="UP000644756">
    <property type="component" value="Unassembled WGS sequence"/>
</dbReference>
<dbReference type="PROSITE" id="PS51257">
    <property type="entry name" value="PROKAR_LIPOPROTEIN"/>
    <property type="match status" value="1"/>
</dbReference>
<comment type="caution">
    <text evidence="2">The sequence shown here is derived from an EMBL/GenBank/DDBJ whole genome shotgun (WGS) entry which is preliminary data.</text>
</comment>
<feature type="compositionally biased region" description="Low complexity" evidence="1">
    <location>
        <begin position="206"/>
        <end position="224"/>
    </location>
</feature>
<feature type="compositionally biased region" description="Basic and acidic residues" evidence="1">
    <location>
        <begin position="177"/>
        <end position="189"/>
    </location>
</feature>
<gene>
    <name evidence="2" type="ORF">GCM10010916_28310</name>
</gene>
<dbReference type="InterPro" id="IPR025341">
    <property type="entry name" value="DUF4247"/>
</dbReference>
<evidence type="ECO:0000313" key="2">
    <source>
        <dbReference type="EMBL" id="GGG09756.1"/>
    </source>
</evidence>
<proteinExistence type="predicted"/>
<organism evidence="2 3">
    <name type="scientific">Paenibacillus abyssi</name>
    <dbReference type="NCBI Taxonomy" id="1340531"/>
    <lineage>
        <taxon>Bacteria</taxon>
        <taxon>Bacillati</taxon>
        <taxon>Bacillota</taxon>
        <taxon>Bacilli</taxon>
        <taxon>Bacillales</taxon>
        <taxon>Paenibacillaceae</taxon>
        <taxon>Paenibacillus</taxon>
    </lineage>
</organism>
<sequence length="243" mass="27135">MKKWWLQGIKYVLLISLIVPLLAACSISDTIEEQYPLESVNGSGSQTSYVYRAEGTSVPEAAQALIEQRKPEQQSAEDTERMFLVYQDELIHIQQDPEIPEDSLIEIDSKEYVRNNYNPGFLEGYLLASLIGDLFDHGRYGGGSYRGYTEKDVYRPQQGSYRMPTADDQKVAPPVTVERKGTLFKRSKDAVSTPAGSGQVSTSQPSSGKITRESSSGSSSVFKKPSFKKPKTKFGSGRIMRRR</sequence>
<dbReference type="AlphaFoldDB" id="A0A917FWI8"/>
<dbReference type="EMBL" id="BMGR01000009">
    <property type="protein sequence ID" value="GGG09756.1"/>
    <property type="molecule type" value="Genomic_DNA"/>
</dbReference>
<protein>
    <recommendedName>
        <fullName evidence="4">DUF4247 domain-containing protein</fullName>
    </recommendedName>
</protein>
<accession>A0A917FWI8</accession>
<reference evidence="2" key="1">
    <citation type="journal article" date="2014" name="Int. J. Syst. Evol. Microbiol.">
        <title>Complete genome sequence of Corynebacterium casei LMG S-19264T (=DSM 44701T), isolated from a smear-ripened cheese.</title>
        <authorList>
            <consortium name="US DOE Joint Genome Institute (JGI-PGF)"/>
            <person name="Walter F."/>
            <person name="Albersmeier A."/>
            <person name="Kalinowski J."/>
            <person name="Ruckert C."/>
        </authorList>
    </citation>
    <scope>NUCLEOTIDE SEQUENCE</scope>
    <source>
        <strain evidence="2">CGMCC 1.12987</strain>
    </source>
</reference>
<dbReference type="RefSeq" id="WP_188531719.1">
    <property type="nucleotide sequence ID" value="NZ_BMGR01000009.1"/>
</dbReference>